<dbReference type="PANTHER" id="PTHR11707">
    <property type="entry name" value="L-ASPARAGINASE"/>
    <property type="match status" value="1"/>
</dbReference>
<dbReference type="PIRSF" id="PIRSF500176">
    <property type="entry name" value="L_ASNase"/>
    <property type="match status" value="1"/>
</dbReference>
<evidence type="ECO:0000256" key="1">
    <source>
        <dbReference type="ARBA" id="ARBA00012920"/>
    </source>
</evidence>
<feature type="domain" description="L-asparaginase N-terminal" evidence="4">
    <location>
        <begin position="10"/>
        <end position="189"/>
    </location>
</feature>
<evidence type="ECO:0000313" key="6">
    <source>
        <dbReference type="EMBL" id="MCP1110736.1"/>
    </source>
</evidence>
<comment type="caution">
    <text evidence="6">The sequence shown here is derived from an EMBL/GenBank/DDBJ whole genome shotgun (WGS) entry which is preliminary data.</text>
</comment>
<gene>
    <name evidence="6" type="ORF">NK118_10775</name>
</gene>
<feature type="domain" description="Asparaginase/glutaminase C-terminal" evidence="5">
    <location>
        <begin position="212"/>
        <end position="329"/>
    </location>
</feature>
<keyword evidence="7" id="KW-1185">Reference proteome</keyword>
<dbReference type="InterPro" id="IPR036152">
    <property type="entry name" value="Asp/glu_Ase-like_sf"/>
</dbReference>
<dbReference type="CDD" id="cd08963">
    <property type="entry name" value="L-asparaginase_I"/>
    <property type="match status" value="1"/>
</dbReference>
<dbReference type="PANTHER" id="PTHR11707:SF28">
    <property type="entry name" value="60 KDA LYSOPHOSPHOLIPASE"/>
    <property type="match status" value="1"/>
</dbReference>
<dbReference type="EMBL" id="JAMZFV010000017">
    <property type="protein sequence ID" value="MCP1110736.1"/>
    <property type="molecule type" value="Genomic_DNA"/>
</dbReference>
<name>A0ABT1EJM6_9FIRM</name>
<protein>
    <recommendedName>
        <fullName evidence="1">asparaginase</fullName>
        <ecNumber evidence="1">3.5.1.1</ecNumber>
    </recommendedName>
</protein>
<organism evidence="6 7">
    <name type="scientific">Ohessyouella blattaphilus</name>
    <dbReference type="NCBI Taxonomy" id="2949333"/>
    <lineage>
        <taxon>Bacteria</taxon>
        <taxon>Bacillati</taxon>
        <taxon>Bacillota</taxon>
        <taxon>Clostridia</taxon>
        <taxon>Lachnospirales</taxon>
        <taxon>Lachnospiraceae</taxon>
        <taxon>Ohessyouella</taxon>
    </lineage>
</organism>
<dbReference type="NCBIfam" id="TIGR00519">
    <property type="entry name" value="asnASE_I"/>
    <property type="match status" value="1"/>
</dbReference>
<dbReference type="PROSITE" id="PS00917">
    <property type="entry name" value="ASN_GLN_ASE_2"/>
    <property type="match status" value="1"/>
</dbReference>
<keyword evidence="2" id="KW-0378">Hydrolase</keyword>
<evidence type="ECO:0000313" key="7">
    <source>
        <dbReference type="Proteomes" id="UP001523565"/>
    </source>
</evidence>
<dbReference type="InterPro" id="IPR006033">
    <property type="entry name" value="AsnA_fam"/>
</dbReference>
<sequence>MNTKRETNKNILFIATGGTVASSEGGNGLTPALTGDLILAKVPEVDHLCNLSVLQLMNIDSTNMAPENWLKIADTILEEYDGYDGFVILHGTDTMAYTAAALSYLIQNSPKPIVLTGSQKPISNPFTDAKLNIYQSVLYALDKYSCNVSIVFNNQVIAGTRVKKQRTRSYNAFESMNFTPLAHFIENRILRRVKDPEALEGELLSYDKMCDRVAVLKLSPGLSPNIFKAFEQDVDALILETFGIGGIPEYDGHSFETAIRDFIAKGKTIILTTQVPEEGLDLSRYEVGNKYTALEGVLEAGNMTTEAIVAKIMWILGQTDKPREIKKMFYKIINYDRGE</sequence>
<evidence type="ECO:0000256" key="3">
    <source>
        <dbReference type="PROSITE-ProRule" id="PRU10100"/>
    </source>
</evidence>
<dbReference type="Pfam" id="PF17763">
    <property type="entry name" value="Asparaginase_C"/>
    <property type="match status" value="1"/>
</dbReference>
<dbReference type="SMART" id="SM00870">
    <property type="entry name" value="Asparaginase"/>
    <property type="match status" value="1"/>
</dbReference>
<evidence type="ECO:0000256" key="2">
    <source>
        <dbReference type="ARBA" id="ARBA00022801"/>
    </source>
</evidence>
<dbReference type="Pfam" id="PF00710">
    <property type="entry name" value="Asparaginase"/>
    <property type="match status" value="1"/>
</dbReference>
<dbReference type="PRINTS" id="PR00139">
    <property type="entry name" value="ASNGLNASE"/>
</dbReference>
<dbReference type="InterPro" id="IPR027473">
    <property type="entry name" value="L-asparaginase_C"/>
</dbReference>
<dbReference type="PROSITE" id="PS51732">
    <property type="entry name" value="ASN_GLN_ASE_3"/>
    <property type="match status" value="1"/>
</dbReference>
<dbReference type="Gene3D" id="3.40.50.1170">
    <property type="entry name" value="L-asparaginase, N-terminal domain"/>
    <property type="match status" value="1"/>
</dbReference>
<proteinExistence type="predicted"/>
<feature type="active site" evidence="3">
    <location>
        <position position="92"/>
    </location>
</feature>
<dbReference type="SFLD" id="SFLDS00057">
    <property type="entry name" value="Glutaminase/Asparaginase"/>
    <property type="match status" value="1"/>
</dbReference>
<evidence type="ECO:0000259" key="4">
    <source>
        <dbReference type="Pfam" id="PF00710"/>
    </source>
</evidence>
<reference evidence="6 7" key="1">
    <citation type="journal article" date="2022" name="Genome Biol. Evol.">
        <title>Host diet, physiology and behaviors set the stage for Lachnospiraceae cladogenesis.</title>
        <authorList>
            <person name="Vera-Ponce De Leon A."/>
            <person name="Schneider M."/>
            <person name="Jahnes B.C."/>
            <person name="Sadowski V."/>
            <person name="Camuy-Velez L.A."/>
            <person name="Duan J."/>
            <person name="Sabree Z.L."/>
        </authorList>
    </citation>
    <scope>NUCLEOTIDE SEQUENCE [LARGE SCALE GENOMIC DNA]</scope>
    <source>
        <strain evidence="6 7">PAL227</strain>
    </source>
</reference>
<dbReference type="Gene3D" id="3.40.50.40">
    <property type="match status" value="1"/>
</dbReference>
<accession>A0ABT1EJM6</accession>
<dbReference type="RefSeq" id="WP_262069617.1">
    <property type="nucleotide sequence ID" value="NZ_JAMXOC010000017.1"/>
</dbReference>
<dbReference type="InterPro" id="IPR037152">
    <property type="entry name" value="L-asparaginase_N_sf"/>
</dbReference>
<dbReference type="Proteomes" id="UP001523565">
    <property type="component" value="Unassembled WGS sequence"/>
</dbReference>
<dbReference type="InterPro" id="IPR027475">
    <property type="entry name" value="Asparaginase/glutaminase_AS2"/>
</dbReference>
<dbReference type="InterPro" id="IPR041725">
    <property type="entry name" value="L-asparaginase_I"/>
</dbReference>
<dbReference type="InterPro" id="IPR027474">
    <property type="entry name" value="L-asparaginase_N"/>
</dbReference>
<dbReference type="PIRSF" id="PIRSF001220">
    <property type="entry name" value="L-ASNase_gatD"/>
    <property type="match status" value="1"/>
</dbReference>
<dbReference type="InterPro" id="IPR040919">
    <property type="entry name" value="Asparaginase_C"/>
</dbReference>
<dbReference type="SUPFAM" id="SSF53774">
    <property type="entry name" value="Glutaminase/Asparaginase"/>
    <property type="match status" value="1"/>
</dbReference>
<dbReference type="InterPro" id="IPR006034">
    <property type="entry name" value="Asparaginase/glutaminase-like"/>
</dbReference>
<dbReference type="EC" id="3.5.1.1" evidence="1"/>
<evidence type="ECO:0000259" key="5">
    <source>
        <dbReference type="Pfam" id="PF17763"/>
    </source>
</evidence>